<feature type="non-terminal residue" evidence="2">
    <location>
        <position position="1"/>
    </location>
</feature>
<dbReference type="EMBL" id="JAEFCI010007091">
    <property type="protein sequence ID" value="KAG5459286.1"/>
    <property type="molecule type" value="Genomic_DNA"/>
</dbReference>
<sequence length="465" mass="50445">IVIALIDRLAAYAAREAECEDSDQGQAEADKLRNGVSDMNYEIYRSAAPAARNGPGQHTTAINHNYNHWATTSRLAQGYYDRPQYTRPRGSGGLPAAGPIAGAAAARYCPSGVYTSKTYGPTTAAVESYAPSRSHTSSSGGGSGSAMAGVRSGPPYAPERYASPYTAAAAYDRPAGGAPAWTSVAGGRNFDARPATAPDKWPAHDLFRPTIGGGGGGGGRPRGISGTGASSGYLQGRIGPADIVPGAFGLTADRATAETADVYASELRPAVVYEKRIRRETEAIHVPGGGRRAPAFFARRRRQDVVDRNRYTTEIRQVIQPVKHTVDLPEKEEYKHLAVVSRSAAFNSAPNQIERYERQRNLYPSGSLISEGETTEKKTVYKEPIIRERIRARIIEEIQPLVYREVVQPVRVESKQPIYETVIHGATVRDISKAEPISFEEFERRGYSLEGRARQEKINGIAPRN</sequence>
<gene>
    <name evidence="2" type="ORF">BJ554DRAFT_327</name>
</gene>
<dbReference type="AlphaFoldDB" id="A0A8H7ZTX2"/>
<dbReference type="OrthoDB" id="2118965at2759"/>
<feature type="region of interest" description="Disordered" evidence="1">
    <location>
        <begin position="130"/>
        <end position="151"/>
    </location>
</feature>
<evidence type="ECO:0000313" key="2">
    <source>
        <dbReference type="EMBL" id="KAG5459286.1"/>
    </source>
</evidence>
<comment type="caution">
    <text evidence="2">The sequence shown here is derived from an EMBL/GenBank/DDBJ whole genome shotgun (WGS) entry which is preliminary data.</text>
</comment>
<dbReference type="Proteomes" id="UP000673691">
    <property type="component" value="Unassembled WGS sequence"/>
</dbReference>
<accession>A0A8H7ZTX2</accession>
<name>A0A8H7ZTX2_9FUNG</name>
<organism evidence="2 3">
    <name type="scientific">Olpidium bornovanus</name>
    <dbReference type="NCBI Taxonomy" id="278681"/>
    <lineage>
        <taxon>Eukaryota</taxon>
        <taxon>Fungi</taxon>
        <taxon>Fungi incertae sedis</taxon>
        <taxon>Olpidiomycota</taxon>
        <taxon>Olpidiomycotina</taxon>
        <taxon>Olpidiomycetes</taxon>
        <taxon>Olpidiales</taxon>
        <taxon>Olpidiaceae</taxon>
        <taxon>Olpidium</taxon>
    </lineage>
</organism>
<reference evidence="2 3" key="1">
    <citation type="journal article" name="Sci. Rep.">
        <title>Genome-scale phylogenetic analyses confirm Olpidium as the closest living zoosporic fungus to the non-flagellated, terrestrial fungi.</title>
        <authorList>
            <person name="Chang Y."/>
            <person name="Rochon D."/>
            <person name="Sekimoto S."/>
            <person name="Wang Y."/>
            <person name="Chovatia M."/>
            <person name="Sandor L."/>
            <person name="Salamov A."/>
            <person name="Grigoriev I.V."/>
            <person name="Stajich J.E."/>
            <person name="Spatafora J.W."/>
        </authorList>
    </citation>
    <scope>NUCLEOTIDE SEQUENCE [LARGE SCALE GENOMIC DNA]</scope>
    <source>
        <strain evidence="2">S191</strain>
    </source>
</reference>
<feature type="compositionally biased region" description="Gly residues" evidence="1">
    <location>
        <begin position="211"/>
        <end position="221"/>
    </location>
</feature>
<protein>
    <submittedName>
        <fullName evidence="2">Uncharacterized protein</fullName>
    </submittedName>
</protein>
<keyword evidence="3" id="KW-1185">Reference proteome</keyword>
<feature type="region of interest" description="Disordered" evidence="1">
    <location>
        <begin position="191"/>
        <end position="231"/>
    </location>
</feature>
<evidence type="ECO:0000256" key="1">
    <source>
        <dbReference type="SAM" id="MobiDB-lite"/>
    </source>
</evidence>
<evidence type="ECO:0000313" key="3">
    <source>
        <dbReference type="Proteomes" id="UP000673691"/>
    </source>
</evidence>
<proteinExistence type="predicted"/>